<evidence type="ECO:0000313" key="3">
    <source>
        <dbReference type="Proteomes" id="UP000228920"/>
    </source>
</evidence>
<reference evidence="3" key="1">
    <citation type="submission" date="2017-09" db="EMBL/GenBank/DDBJ databases">
        <title>Depth-based differentiation of microbial function through sediment-hosted aquifers and enrichment of novel symbionts in the deep terrestrial subsurface.</title>
        <authorList>
            <person name="Probst A.J."/>
            <person name="Ladd B."/>
            <person name="Jarett J.K."/>
            <person name="Geller-Mcgrath D.E."/>
            <person name="Sieber C.M.K."/>
            <person name="Emerson J.B."/>
            <person name="Anantharaman K."/>
            <person name="Thomas B.C."/>
            <person name="Malmstrom R."/>
            <person name="Stieglmeier M."/>
            <person name="Klingl A."/>
            <person name="Woyke T."/>
            <person name="Ryan C.M."/>
            <person name="Banfield J.F."/>
        </authorList>
    </citation>
    <scope>NUCLEOTIDE SEQUENCE [LARGE SCALE GENOMIC DNA]</scope>
</reference>
<evidence type="ECO:0000313" key="2">
    <source>
        <dbReference type="EMBL" id="PIZ44119.1"/>
    </source>
</evidence>
<accession>A0A2M7TEM3</accession>
<gene>
    <name evidence="2" type="ORF">COY32_07070</name>
</gene>
<organism evidence="2 3">
    <name type="scientific">candidate division WWE3 bacterium CG_4_10_14_0_2_um_filter_41_14</name>
    <dbReference type="NCBI Taxonomy" id="1975072"/>
    <lineage>
        <taxon>Bacteria</taxon>
        <taxon>Katanobacteria</taxon>
    </lineage>
</organism>
<proteinExistence type="predicted"/>
<feature type="transmembrane region" description="Helical" evidence="1">
    <location>
        <begin position="6"/>
        <end position="32"/>
    </location>
</feature>
<comment type="caution">
    <text evidence="2">The sequence shown here is derived from an EMBL/GenBank/DDBJ whole genome shotgun (WGS) entry which is preliminary data.</text>
</comment>
<dbReference type="Proteomes" id="UP000228920">
    <property type="component" value="Unassembled WGS sequence"/>
</dbReference>
<dbReference type="EMBL" id="PFNL01000196">
    <property type="protein sequence ID" value="PIZ44119.1"/>
    <property type="molecule type" value="Genomic_DNA"/>
</dbReference>
<feature type="transmembrane region" description="Helical" evidence="1">
    <location>
        <begin position="44"/>
        <end position="62"/>
    </location>
</feature>
<evidence type="ECO:0000256" key="1">
    <source>
        <dbReference type="SAM" id="Phobius"/>
    </source>
</evidence>
<keyword evidence="1" id="KW-0812">Transmembrane</keyword>
<protein>
    <submittedName>
        <fullName evidence="2">Uncharacterized protein</fullName>
    </submittedName>
</protein>
<sequence>MSQAEFLCWIIGVGVVSGTIGAILHTYVEYIVTDIRAERAAKKLAGTISMALLIGLLLAFPGTKVSAQEAIPATPIVVNSTAPLSGSRILSTQFIGPVIEDCPYQQLCPTAEQAVDALTIGGKIFGLDLTPQQEKDLRWFLQFLTIDQSQDLWDLAPNVGAGLNGEEMILISQILSSHARLHADVEMLRAIFGIAFPPTPAPTWAGAAPTVTFIEVLD</sequence>
<keyword evidence="1" id="KW-0472">Membrane</keyword>
<name>A0A2M7TEM3_UNCKA</name>
<keyword evidence="1" id="KW-1133">Transmembrane helix</keyword>
<dbReference type="AlphaFoldDB" id="A0A2M7TEM3"/>